<reference evidence="1" key="2">
    <citation type="submission" date="2021-01" db="EMBL/GenBank/DDBJ databases">
        <authorList>
            <person name="Schikora-Tamarit M.A."/>
        </authorList>
    </citation>
    <scope>NUCLEOTIDE SEQUENCE</scope>
    <source>
        <strain evidence="1">CBS6075</strain>
    </source>
</reference>
<evidence type="ECO:0000313" key="1">
    <source>
        <dbReference type="EMBL" id="KAH3668029.1"/>
    </source>
</evidence>
<organism evidence="1 2">
    <name type="scientific">Ogataea philodendri</name>
    <dbReference type="NCBI Taxonomy" id="1378263"/>
    <lineage>
        <taxon>Eukaryota</taxon>
        <taxon>Fungi</taxon>
        <taxon>Dikarya</taxon>
        <taxon>Ascomycota</taxon>
        <taxon>Saccharomycotina</taxon>
        <taxon>Pichiomycetes</taxon>
        <taxon>Pichiales</taxon>
        <taxon>Pichiaceae</taxon>
        <taxon>Ogataea</taxon>
    </lineage>
</organism>
<gene>
    <name evidence="1" type="ORF">OGAPHI_001783</name>
</gene>
<name>A0A9P8T722_9ASCO</name>
<reference evidence="1" key="1">
    <citation type="journal article" date="2021" name="Open Biol.">
        <title>Shared evolutionary footprints suggest mitochondrial oxidative damage underlies multiple complex I losses in fungi.</title>
        <authorList>
            <person name="Schikora-Tamarit M.A."/>
            <person name="Marcet-Houben M."/>
            <person name="Nosek J."/>
            <person name="Gabaldon T."/>
        </authorList>
    </citation>
    <scope>NUCLEOTIDE SEQUENCE</scope>
    <source>
        <strain evidence="1">CBS6075</strain>
    </source>
</reference>
<proteinExistence type="predicted"/>
<dbReference type="GeneID" id="70233750"/>
<dbReference type="RefSeq" id="XP_046062443.1">
    <property type="nucleotide sequence ID" value="XM_046202581.1"/>
</dbReference>
<accession>A0A9P8T722</accession>
<protein>
    <submittedName>
        <fullName evidence="1">Uncharacterized protein</fullName>
    </submittedName>
</protein>
<dbReference type="EMBL" id="JAEUBE010000158">
    <property type="protein sequence ID" value="KAH3668029.1"/>
    <property type="molecule type" value="Genomic_DNA"/>
</dbReference>
<sequence>MDGAEERFPKLEISTGGKELKKLNLNLSPSLGIRATVDKAMTPKIVCRCENMQQISIKGGWCSSMRSGKSQNSVDRIFHIIGETQHDSSNYASHGMTDQNDRPSWGRVMSVKTQDETNGVVEVFGLVEHRSSVEGSEVFIEVRGEEI</sequence>
<keyword evidence="2" id="KW-1185">Reference proteome</keyword>
<dbReference type="AlphaFoldDB" id="A0A9P8T722"/>
<dbReference type="Proteomes" id="UP000769157">
    <property type="component" value="Unassembled WGS sequence"/>
</dbReference>
<comment type="caution">
    <text evidence="1">The sequence shown here is derived from an EMBL/GenBank/DDBJ whole genome shotgun (WGS) entry which is preliminary data.</text>
</comment>
<evidence type="ECO:0000313" key="2">
    <source>
        <dbReference type="Proteomes" id="UP000769157"/>
    </source>
</evidence>